<protein>
    <submittedName>
        <fullName evidence="1">Uncharacterized protein</fullName>
    </submittedName>
</protein>
<evidence type="ECO:0000313" key="1">
    <source>
        <dbReference type="EMBL" id="MEN5376343.1"/>
    </source>
</evidence>
<proteinExistence type="predicted"/>
<dbReference type="RefSeq" id="WP_346580626.1">
    <property type="nucleotide sequence ID" value="NZ_JBDJLH010000001.1"/>
</dbReference>
<sequence length="72" mass="8441">MIRLKSIGTDELDFQLGDKLTHKINLYKQFLEKYALSLKTKPTESIEWKPKEDVYLTFEINFDVKDSGSEVN</sequence>
<gene>
    <name evidence="1" type="ORF">ABE541_03630</name>
</gene>
<reference evidence="1 2" key="1">
    <citation type="submission" date="2024-04" db="EMBL/GenBank/DDBJ databases">
        <title>WGS of bacteria from Torrens River.</title>
        <authorList>
            <person name="Wyrsch E.R."/>
            <person name="Drigo B."/>
        </authorList>
    </citation>
    <scope>NUCLEOTIDE SEQUENCE [LARGE SCALE GENOMIC DNA]</scope>
    <source>
        <strain evidence="1 2">TWI391</strain>
    </source>
</reference>
<keyword evidence="2" id="KW-1185">Reference proteome</keyword>
<organism evidence="1 2">
    <name type="scientific">Sphingobacterium kitahiroshimense</name>
    <dbReference type="NCBI Taxonomy" id="470446"/>
    <lineage>
        <taxon>Bacteria</taxon>
        <taxon>Pseudomonadati</taxon>
        <taxon>Bacteroidota</taxon>
        <taxon>Sphingobacteriia</taxon>
        <taxon>Sphingobacteriales</taxon>
        <taxon>Sphingobacteriaceae</taxon>
        <taxon>Sphingobacterium</taxon>
    </lineage>
</organism>
<dbReference type="EMBL" id="JBDJNQ010000001">
    <property type="protein sequence ID" value="MEN5376343.1"/>
    <property type="molecule type" value="Genomic_DNA"/>
</dbReference>
<accession>A0ABV0BQZ2</accession>
<comment type="caution">
    <text evidence="1">The sequence shown here is derived from an EMBL/GenBank/DDBJ whole genome shotgun (WGS) entry which is preliminary data.</text>
</comment>
<name>A0ABV0BQZ2_9SPHI</name>
<evidence type="ECO:0000313" key="2">
    <source>
        <dbReference type="Proteomes" id="UP001409291"/>
    </source>
</evidence>
<dbReference type="Proteomes" id="UP001409291">
    <property type="component" value="Unassembled WGS sequence"/>
</dbReference>